<sequence>MEEQLNRTEAEVGRMRAEASRMREELTETEAAAQDMQNELQLESITLDGLIADLVLMQQAEQALLEILFPQN</sequence>
<keyword evidence="3" id="KW-1185">Reference proteome</keyword>
<reference evidence="2 3" key="1">
    <citation type="journal article" date="2021" name="Commun. Biol.">
        <title>The genome of Shorea leprosula (Dipterocarpaceae) highlights the ecological relevance of drought in aseasonal tropical rainforests.</title>
        <authorList>
            <person name="Ng K.K.S."/>
            <person name="Kobayashi M.J."/>
            <person name="Fawcett J.A."/>
            <person name="Hatakeyama M."/>
            <person name="Paape T."/>
            <person name="Ng C.H."/>
            <person name="Ang C.C."/>
            <person name="Tnah L.H."/>
            <person name="Lee C.T."/>
            <person name="Nishiyama T."/>
            <person name="Sese J."/>
            <person name="O'Brien M.J."/>
            <person name="Copetti D."/>
            <person name="Mohd Noor M.I."/>
            <person name="Ong R.C."/>
            <person name="Putra M."/>
            <person name="Sireger I.Z."/>
            <person name="Indrioko S."/>
            <person name="Kosugi Y."/>
            <person name="Izuno A."/>
            <person name="Isagi Y."/>
            <person name="Lee S.L."/>
            <person name="Shimizu K.K."/>
        </authorList>
    </citation>
    <scope>NUCLEOTIDE SEQUENCE [LARGE SCALE GENOMIC DNA]</scope>
    <source>
        <strain evidence="2">214</strain>
    </source>
</reference>
<proteinExistence type="predicted"/>
<dbReference type="AlphaFoldDB" id="A0AAV5IVD1"/>
<protein>
    <submittedName>
        <fullName evidence="2">Uncharacterized protein</fullName>
    </submittedName>
</protein>
<dbReference type="EMBL" id="BPVZ01000020">
    <property type="protein sequence ID" value="GKV03779.1"/>
    <property type="molecule type" value="Genomic_DNA"/>
</dbReference>
<comment type="caution">
    <text evidence="2">The sequence shown here is derived from an EMBL/GenBank/DDBJ whole genome shotgun (WGS) entry which is preliminary data.</text>
</comment>
<dbReference type="Proteomes" id="UP001054252">
    <property type="component" value="Unassembled WGS sequence"/>
</dbReference>
<evidence type="ECO:0000256" key="1">
    <source>
        <dbReference type="SAM" id="MobiDB-lite"/>
    </source>
</evidence>
<organism evidence="2 3">
    <name type="scientific">Rubroshorea leprosula</name>
    <dbReference type="NCBI Taxonomy" id="152421"/>
    <lineage>
        <taxon>Eukaryota</taxon>
        <taxon>Viridiplantae</taxon>
        <taxon>Streptophyta</taxon>
        <taxon>Embryophyta</taxon>
        <taxon>Tracheophyta</taxon>
        <taxon>Spermatophyta</taxon>
        <taxon>Magnoliopsida</taxon>
        <taxon>eudicotyledons</taxon>
        <taxon>Gunneridae</taxon>
        <taxon>Pentapetalae</taxon>
        <taxon>rosids</taxon>
        <taxon>malvids</taxon>
        <taxon>Malvales</taxon>
        <taxon>Dipterocarpaceae</taxon>
        <taxon>Rubroshorea</taxon>
    </lineage>
</organism>
<feature type="compositionally biased region" description="Basic and acidic residues" evidence="1">
    <location>
        <begin position="1"/>
        <end position="26"/>
    </location>
</feature>
<gene>
    <name evidence="2" type="ORF">SLEP1_g16025</name>
</gene>
<feature type="region of interest" description="Disordered" evidence="1">
    <location>
        <begin position="1"/>
        <end position="31"/>
    </location>
</feature>
<evidence type="ECO:0000313" key="2">
    <source>
        <dbReference type="EMBL" id="GKV03779.1"/>
    </source>
</evidence>
<name>A0AAV5IVD1_9ROSI</name>
<accession>A0AAV5IVD1</accession>
<evidence type="ECO:0000313" key="3">
    <source>
        <dbReference type="Proteomes" id="UP001054252"/>
    </source>
</evidence>